<proteinExistence type="predicted"/>
<protein>
    <submittedName>
        <fullName evidence="1">Uncharacterized protein</fullName>
    </submittedName>
</protein>
<dbReference type="KEGG" id="dal:Dalk_4555"/>
<dbReference type="HOGENOM" id="CLU_1287081_0_0_7"/>
<dbReference type="EMBL" id="CP001322">
    <property type="protein sequence ID" value="ACL06233.1"/>
    <property type="molecule type" value="Genomic_DNA"/>
</dbReference>
<evidence type="ECO:0000313" key="1">
    <source>
        <dbReference type="EMBL" id="ACL06233.1"/>
    </source>
</evidence>
<dbReference type="RefSeq" id="WP_015949272.1">
    <property type="nucleotide sequence ID" value="NC_011768.1"/>
</dbReference>
<keyword evidence="2" id="KW-1185">Reference proteome</keyword>
<dbReference type="AlphaFoldDB" id="B8FCS0"/>
<organism evidence="1 2">
    <name type="scientific">Desulfatibacillum aliphaticivorans</name>
    <dbReference type="NCBI Taxonomy" id="218208"/>
    <lineage>
        <taxon>Bacteria</taxon>
        <taxon>Pseudomonadati</taxon>
        <taxon>Thermodesulfobacteriota</taxon>
        <taxon>Desulfobacteria</taxon>
        <taxon>Desulfobacterales</taxon>
        <taxon>Desulfatibacillaceae</taxon>
        <taxon>Desulfatibacillum</taxon>
    </lineage>
</organism>
<dbReference type="Proteomes" id="UP000000739">
    <property type="component" value="Chromosome"/>
</dbReference>
<evidence type="ECO:0000313" key="2">
    <source>
        <dbReference type="Proteomes" id="UP000000739"/>
    </source>
</evidence>
<gene>
    <name evidence="1" type="ordered locus">Dalk_4555</name>
</gene>
<reference evidence="1 2" key="1">
    <citation type="journal article" date="2012" name="Environ. Microbiol.">
        <title>The genome sequence of Desulfatibacillum alkenivorans AK-01: a blueprint for anaerobic alkane oxidation.</title>
        <authorList>
            <person name="Callaghan A.V."/>
            <person name="Morris B.E."/>
            <person name="Pereira I.A."/>
            <person name="McInerney M.J."/>
            <person name="Austin R.N."/>
            <person name="Groves J.T."/>
            <person name="Kukor J.J."/>
            <person name="Suflita J.M."/>
            <person name="Young L.Y."/>
            <person name="Zylstra G.J."/>
            <person name="Wawrik B."/>
        </authorList>
    </citation>
    <scope>NUCLEOTIDE SEQUENCE [LARGE SCALE GENOMIC DNA]</scope>
    <source>
        <strain evidence="1 2">AK-01</strain>
    </source>
</reference>
<sequence length="214" mass="22000">MAFDNASGTTYDLTNGKVNPMACQPHSVPTHGGTFILHNRIDFTNSIAPTITDAVANTLKILKVPKGTTITKLRFHAVRGKTAPTHAYAHKSGSALGASAGKSATMDVGSIVYKSASQSASSAVTTANTFMSVEAITKATGAVATLSPTAAASTPFTDYVTVDDTTAATAPYTFQYGGFVTMGVTDSTGSSTSNINGAFTGVMDVVAECYHLPE</sequence>
<accession>B8FCS0</accession>
<name>B8FCS0_DESAL</name>